<name>A0ACB9VSU2_CHAAC</name>
<evidence type="ECO:0000313" key="1">
    <source>
        <dbReference type="EMBL" id="KAI4803040.1"/>
    </source>
</evidence>
<reference evidence="1" key="1">
    <citation type="submission" date="2022-05" db="EMBL/GenBank/DDBJ databases">
        <title>Chromosome-level genome of Chaenocephalus aceratus.</title>
        <authorList>
            <person name="Park H."/>
        </authorList>
    </citation>
    <scope>NUCLEOTIDE SEQUENCE</scope>
    <source>
        <strain evidence="1">KU_202001</strain>
    </source>
</reference>
<accession>A0ACB9VSU2</accession>
<protein>
    <submittedName>
        <fullName evidence="1">Uncharacterized protein</fullName>
    </submittedName>
</protein>
<evidence type="ECO:0000313" key="2">
    <source>
        <dbReference type="Proteomes" id="UP001057452"/>
    </source>
</evidence>
<organism evidence="1 2">
    <name type="scientific">Chaenocephalus aceratus</name>
    <name type="common">Blackfin icefish</name>
    <name type="synonym">Chaenichthys aceratus</name>
    <dbReference type="NCBI Taxonomy" id="36190"/>
    <lineage>
        <taxon>Eukaryota</taxon>
        <taxon>Metazoa</taxon>
        <taxon>Chordata</taxon>
        <taxon>Craniata</taxon>
        <taxon>Vertebrata</taxon>
        <taxon>Euteleostomi</taxon>
        <taxon>Actinopterygii</taxon>
        <taxon>Neopterygii</taxon>
        <taxon>Teleostei</taxon>
        <taxon>Neoteleostei</taxon>
        <taxon>Acanthomorphata</taxon>
        <taxon>Eupercaria</taxon>
        <taxon>Perciformes</taxon>
        <taxon>Notothenioidei</taxon>
        <taxon>Channichthyidae</taxon>
        <taxon>Chaenocephalus</taxon>
    </lineage>
</organism>
<keyword evidence="2" id="KW-1185">Reference proteome</keyword>
<proteinExistence type="predicted"/>
<gene>
    <name evidence="1" type="ORF">KUCAC02_006599</name>
</gene>
<dbReference type="Proteomes" id="UP001057452">
    <property type="component" value="Chromosome 23"/>
</dbReference>
<sequence>MADKDLMWALKTGDMDEVESKLVTAEDGAEVNAPDKHGLTPLISACYEGHASCVKVLLEKGADKDRKGPDGISAFEAAEDEAIKALLK</sequence>
<comment type="caution">
    <text evidence="1">The sequence shown here is derived from an EMBL/GenBank/DDBJ whole genome shotgun (WGS) entry which is preliminary data.</text>
</comment>
<dbReference type="EMBL" id="CM043807">
    <property type="protein sequence ID" value="KAI4803040.1"/>
    <property type="molecule type" value="Genomic_DNA"/>
</dbReference>